<dbReference type="EMBL" id="SNXW01000005">
    <property type="protein sequence ID" value="TDP82975.1"/>
    <property type="molecule type" value="Genomic_DNA"/>
</dbReference>
<dbReference type="NCBIfam" id="TIGR02001">
    <property type="entry name" value="gcw_chp"/>
    <property type="match status" value="1"/>
</dbReference>
<evidence type="ECO:0000313" key="2">
    <source>
        <dbReference type="EMBL" id="TDP82975.1"/>
    </source>
</evidence>
<proteinExistence type="predicted"/>
<protein>
    <submittedName>
        <fullName evidence="2">Uncharacterized protein (TIGR02001 family)</fullName>
    </submittedName>
</protein>
<keyword evidence="3" id="KW-1185">Reference proteome</keyword>
<dbReference type="Pfam" id="PF09694">
    <property type="entry name" value="Gcw_chp"/>
    <property type="match status" value="1"/>
</dbReference>
<organism evidence="2 3">
    <name type="scientific">Aquabacterium commune</name>
    <dbReference type="NCBI Taxonomy" id="70586"/>
    <lineage>
        <taxon>Bacteria</taxon>
        <taxon>Pseudomonadati</taxon>
        <taxon>Pseudomonadota</taxon>
        <taxon>Betaproteobacteria</taxon>
        <taxon>Burkholderiales</taxon>
        <taxon>Aquabacterium</taxon>
    </lineage>
</organism>
<comment type="caution">
    <text evidence="2">The sequence shown here is derived from an EMBL/GenBank/DDBJ whole genome shotgun (WGS) entry which is preliminary data.</text>
</comment>
<dbReference type="AlphaFoldDB" id="A0A4R6RAN3"/>
<feature type="chain" id="PRO_5020467377" evidence="1">
    <location>
        <begin position="22"/>
        <end position="249"/>
    </location>
</feature>
<sequence>MNKNALLAAALSLGTVTVAMAQAKSDWTITGNAGLYSDYRFRGFSQTGYKPAFQGGFDVVHASGFYAGNWNSNVESGLYRGASLEMNFYGGYKYALGPVTMDAGLLHYAYPSSKKDGNKGVKQTEIYLGAAYDIFTAKFSYGLTNFFGLGDGSSTNTKGNYYLDLGVAKDLGNGWGVNGHYGYQYIKNAKDFGYSADNVSDYRVGVTKDLSGWVAGASLVATSKKGYFTTAAGKEAGKTALVLSLSKAF</sequence>
<dbReference type="RefSeq" id="WP_166643536.1">
    <property type="nucleotide sequence ID" value="NZ_SNXW01000005.1"/>
</dbReference>
<gene>
    <name evidence="2" type="ORF">EV672_105162</name>
</gene>
<dbReference type="InterPro" id="IPR010239">
    <property type="entry name" value="CHP02001"/>
</dbReference>
<evidence type="ECO:0000256" key="1">
    <source>
        <dbReference type="SAM" id="SignalP"/>
    </source>
</evidence>
<evidence type="ECO:0000313" key="3">
    <source>
        <dbReference type="Proteomes" id="UP000294593"/>
    </source>
</evidence>
<feature type="signal peptide" evidence="1">
    <location>
        <begin position="1"/>
        <end position="21"/>
    </location>
</feature>
<name>A0A4R6RAN3_9BURK</name>
<accession>A0A4R6RAN3</accession>
<keyword evidence="1" id="KW-0732">Signal</keyword>
<dbReference type="Proteomes" id="UP000294593">
    <property type="component" value="Unassembled WGS sequence"/>
</dbReference>
<reference evidence="2 3" key="1">
    <citation type="submission" date="2019-03" db="EMBL/GenBank/DDBJ databases">
        <title>Genomic Encyclopedia of Type Strains, Phase IV (KMG-IV): sequencing the most valuable type-strain genomes for metagenomic binning, comparative biology and taxonomic classification.</title>
        <authorList>
            <person name="Goeker M."/>
        </authorList>
    </citation>
    <scope>NUCLEOTIDE SEQUENCE [LARGE SCALE GENOMIC DNA]</scope>
    <source>
        <strain evidence="2 3">DSM 11901</strain>
    </source>
</reference>